<accession>A0A6S6M0U5</accession>
<sequence>MDSNLSASAKRVQDALHGFGLDCKVKELAESTRTAVDAANAVGCDVGQIVKSLVFRGKASGKAIFVVASGANQVNEKSLASLVGEKIGKADADFVREQTGFAIGGVSPVGHPAPLHTYVDEDLLGYDELWAAAGTPHALFSLTPEQLCLITSGEVVNIKKVAAP</sequence>
<reference evidence="2 3" key="1">
    <citation type="submission" date="2020-06" db="EMBL/GenBank/DDBJ databases">
        <title>Interaction of electrochemicaly active bacteria, Geobacter bremensis R4 on different carbon anode.</title>
        <authorList>
            <person name="Meng L."/>
            <person name="Yoshida N."/>
        </authorList>
    </citation>
    <scope>NUCLEOTIDE SEQUENCE [LARGE SCALE GENOMIC DNA]</scope>
    <source>
        <strain evidence="2 3">R4</strain>
    </source>
</reference>
<dbReference type="GO" id="GO:0002161">
    <property type="term" value="F:aminoacyl-tRNA deacylase activity"/>
    <property type="evidence" value="ECO:0007669"/>
    <property type="project" value="InterPro"/>
</dbReference>
<dbReference type="Proteomes" id="UP000515472">
    <property type="component" value="Chromosome"/>
</dbReference>
<keyword evidence="3" id="KW-1185">Reference proteome</keyword>
<keyword evidence="2" id="KW-0436">Ligase</keyword>
<evidence type="ECO:0000313" key="3">
    <source>
        <dbReference type="Proteomes" id="UP000515472"/>
    </source>
</evidence>
<dbReference type="SUPFAM" id="SSF55826">
    <property type="entry name" value="YbaK/ProRS associated domain"/>
    <property type="match status" value="1"/>
</dbReference>
<dbReference type="InterPro" id="IPR007214">
    <property type="entry name" value="YbaK/aa-tRNA-synth-assoc-dom"/>
</dbReference>
<dbReference type="GO" id="GO:0004812">
    <property type="term" value="F:aminoacyl-tRNA ligase activity"/>
    <property type="evidence" value="ECO:0007669"/>
    <property type="project" value="UniProtKB-KW"/>
</dbReference>
<evidence type="ECO:0000313" key="2">
    <source>
        <dbReference type="EMBL" id="BCG47020.1"/>
    </source>
</evidence>
<protein>
    <submittedName>
        <fullName evidence="2">YbaK/prolyl-tRNA synthetase associated region</fullName>
    </submittedName>
</protein>
<dbReference type="EMBL" id="AP023213">
    <property type="protein sequence ID" value="BCG47020.1"/>
    <property type="molecule type" value="Genomic_DNA"/>
</dbReference>
<dbReference type="Pfam" id="PF04073">
    <property type="entry name" value="tRNA_edit"/>
    <property type="match status" value="1"/>
</dbReference>
<dbReference type="Gene3D" id="3.90.960.10">
    <property type="entry name" value="YbaK/aminoacyl-tRNA synthetase-associated domain"/>
    <property type="match status" value="1"/>
</dbReference>
<dbReference type="AlphaFoldDB" id="A0A6S6M0U5"/>
<feature type="domain" description="YbaK/aminoacyl-tRNA synthetase-associated" evidence="1">
    <location>
        <begin position="30"/>
        <end position="147"/>
    </location>
</feature>
<dbReference type="CDD" id="cd04333">
    <property type="entry name" value="ProX_deacylase"/>
    <property type="match status" value="1"/>
</dbReference>
<dbReference type="PANTHER" id="PTHR30411:SF1">
    <property type="entry name" value="CYTOPLASMIC PROTEIN"/>
    <property type="match status" value="1"/>
</dbReference>
<organism evidence="2 3">
    <name type="scientific">Citrifermentans bremense</name>
    <dbReference type="NCBI Taxonomy" id="60035"/>
    <lineage>
        <taxon>Bacteria</taxon>
        <taxon>Pseudomonadati</taxon>
        <taxon>Thermodesulfobacteriota</taxon>
        <taxon>Desulfuromonadia</taxon>
        <taxon>Geobacterales</taxon>
        <taxon>Geobacteraceae</taxon>
        <taxon>Citrifermentans</taxon>
    </lineage>
</organism>
<dbReference type="PANTHER" id="PTHR30411">
    <property type="entry name" value="CYTOPLASMIC PROTEIN"/>
    <property type="match status" value="1"/>
</dbReference>
<gene>
    <name evidence="2" type="ORF">GEOBRER4_n1842</name>
</gene>
<name>A0A6S6M0U5_9BACT</name>
<proteinExistence type="predicted"/>
<keyword evidence="2" id="KW-0030">Aminoacyl-tRNA synthetase</keyword>
<evidence type="ECO:0000259" key="1">
    <source>
        <dbReference type="Pfam" id="PF04073"/>
    </source>
</evidence>
<dbReference type="InterPro" id="IPR036754">
    <property type="entry name" value="YbaK/aa-tRNA-synt-asso_dom_sf"/>
</dbReference>
<dbReference type="KEGG" id="gbn:GEOBRER4_17700"/>
<dbReference type="RefSeq" id="WP_185245103.1">
    <property type="nucleotide sequence ID" value="NZ_AP023213.1"/>
</dbReference>